<accession>A0A1J5PN79</accession>
<feature type="region of interest" description="Disordered" evidence="1">
    <location>
        <begin position="101"/>
        <end position="154"/>
    </location>
</feature>
<feature type="compositionally biased region" description="Polar residues" evidence="1">
    <location>
        <begin position="101"/>
        <end position="110"/>
    </location>
</feature>
<dbReference type="AlphaFoldDB" id="A0A1J5PN79"/>
<dbReference type="EMBL" id="MLJW01004948">
    <property type="protein sequence ID" value="OIQ69044.1"/>
    <property type="molecule type" value="Genomic_DNA"/>
</dbReference>
<name>A0A1J5PN79_9ZZZZ</name>
<evidence type="ECO:0000313" key="2">
    <source>
        <dbReference type="EMBL" id="OIQ69044.1"/>
    </source>
</evidence>
<feature type="compositionally biased region" description="Polar residues" evidence="1">
    <location>
        <begin position="135"/>
        <end position="147"/>
    </location>
</feature>
<protein>
    <submittedName>
        <fullName evidence="2">Uncharacterized protein</fullName>
    </submittedName>
</protein>
<sequence length="186" mass="20486">MRVQWICHAFAARATAGRPPRRPMVCTGRAKASRYARSTGPVSRCGSRVTNTAAMRRRCAGGSASRSWPRSARVIGQTSGQWVYPKNTRTTLPRICARSNGWPSVRSSDSADAGRPACGVPHQASGVPAGRRSSARMSNAPPSSSRTWRQRKRSRMAMLQHRRGTVRQEPQRPYQMPFMPMACTGC</sequence>
<gene>
    <name evidence="2" type="ORF">GALL_493580</name>
</gene>
<evidence type="ECO:0000256" key="1">
    <source>
        <dbReference type="SAM" id="MobiDB-lite"/>
    </source>
</evidence>
<reference evidence="2" key="1">
    <citation type="submission" date="2016-10" db="EMBL/GenBank/DDBJ databases">
        <title>Sequence of Gallionella enrichment culture.</title>
        <authorList>
            <person name="Poehlein A."/>
            <person name="Muehling M."/>
            <person name="Daniel R."/>
        </authorList>
    </citation>
    <scope>NUCLEOTIDE SEQUENCE</scope>
</reference>
<proteinExistence type="predicted"/>
<comment type="caution">
    <text evidence="2">The sequence shown here is derived from an EMBL/GenBank/DDBJ whole genome shotgun (WGS) entry which is preliminary data.</text>
</comment>
<organism evidence="2">
    <name type="scientific">mine drainage metagenome</name>
    <dbReference type="NCBI Taxonomy" id="410659"/>
    <lineage>
        <taxon>unclassified sequences</taxon>
        <taxon>metagenomes</taxon>
        <taxon>ecological metagenomes</taxon>
    </lineage>
</organism>